<dbReference type="InterPro" id="IPR001279">
    <property type="entry name" value="Metallo-B-lactamas"/>
</dbReference>
<dbReference type="Pfam" id="PF00753">
    <property type="entry name" value="Lactamase_B"/>
    <property type="match status" value="1"/>
</dbReference>
<dbReference type="SUPFAM" id="SSF56281">
    <property type="entry name" value="Metallo-hydrolase/oxidoreductase"/>
    <property type="match status" value="1"/>
</dbReference>
<proteinExistence type="predicted"/>
<evidence type="ECO:0000313" key="3">
    <source>
        <dbReference type="EMBL" id="RKU40150.1"/>
    </source>
</evidence>
<dbReference type="OrthoDB" id="527344at2759"/>
<keyword evidence="4" id="KW-1185">Reference proteome</keyword>
<protein>
    <recommendedName>
        <fullName evidence="2">Metallo-beta-lactamase domain-containing protein</fullName>
    </recommendedName>
</protein>
<organism evidence="3 4">
    <name type="scientific">Coniochaeta pulveracea</name>
    <dbReference type="NCBI Taxonomy" id="177199"/>
    <lineage>
        <taxon>Eukaryota</taxon>
        <taxon>Fungi</taxon>
        <taxon>Dikarya</taxon>
        <taxon>Ascomycota</taxon>
        <taxon>Pezizomycotina</taxon>
        <taxon>Sordariomycetes</taxon>
        <taxon>Sordariomycetidae</taxon>
        <taxon>Coniochaetales</taxon>
        <taxon>Coniochaetaceae</taxon>
        <taxon>Coniochaeta</taxon>
    </lineage>
</organism>
<feature type="compositionally biased region" description="Basic and acidic residues" evidence="1">
    <location>
        <begin position="137"/>
        <end position="159"/>
    </location>
</feature>
<feature type="region of interest" description="Disordered" evidence="1">
    <location>
        <begin position="113"/>
        <end position="173"/>
    </location>
</feature>
<dbReference type="EMBL" id="QVQW01000118">
    <property type="protein sequence ID" value="RKU40150.1"/>
    <property type="molecule type" value="Genomic_DNA"/>
</dbReference>
<gene>
    <name evidence="3" type="ORF">DL546_000693</name>
</gene>
<feature type="compositionally biased region" description="Acidic residues" evidence="1">
    <location>
        <begin position="120"/>
        <end position="135"/>
    </location>
</feature>
<dbReference type="Gene3D" id="3.60.15.10">
    <property type="entry name" value="Ribonuclease Z/Hydroxyacylglutathione hydrolase-like"/>
    <property type="match status" value="1"/>
</dbReference>
<accession>A0A420XX82</accession>
<name>A0A420XX82_9PEZI</name>
<evidence type="ECO:0000313" key="4">
    <source>
        <dbReference type="Proteomes" id="UP000275385"/>
    </source>
</evidence>
<reference evidence="3 4" key="1">
    <citation type="submission" date="2018-08" db="EMBL/GenBank/DDBJ databases">
        <title>Draft genome of the lignicolous fungus Coniochaeta pulveracea.</title>
        <authorList>
            <person name="Borstlap C.J."/>
            <person name="De Witt R.N."/>
            <person name="Botha A."/>
            <person name="Volschenk H."/>
        </authorList>
    </citation>
    <scope>NUCLEOTIDE SEQUENCE [LARGE SCALE GENOMIC DNA]</scope>
    <source>
        <strain evidence="3 4">CAB683</strain>
    </source>
</reference>
<dbReference type="PANTHER" id="PTHR46504:SF2">
    <property type="entry name" value="TRNASE Z TRZ1"/>
    <property type="match status" value="1"/>
</dbReference>
<evidence type="ECO:0000259" key="2">
    <source>
        <dbReference type="Pfam" id="PF00753"/>
    </source>
</evidence>
<feature type="domain" description="Metallo-beta-lactamase" evidence="2">
    <location>
        <begin position="59"/>
        <end position="138"/>
    </location>
</feature>
<comment type="caution">
    <text evidence="3">The sequence shown here is derived from an EMBL/GenBank/DDBJ whole genome shotgun (WGS) entry which is preliminary data.</text>
</comment>
<sequence length="352" mass="39506">MAKPTFATPLPQPTRSETLEWHFPKPYQAFTLTGRSRAAWHTSFVIPQLNLLLDAGLVVNKARPKHIFLTHGHSDHTLLAPAFINREDPPDVFCPREMEGVFEGFMRSARVLNRGGGEGGGEEEEEEEEEDEVEEVVNGKDAEKADQEKEGNDEGKPELDAWGDVPTHRTHGLKPGDTVPLRWLKPPMLMTATAFACDHNVPSIGYVFHATTQRLLPQYTGLPGPELKALRKSGTEITGPYSVPVFAFLGDGQATTLASEPEWLNQGVKVVITECSFLREEHKVTARKTKHTIWSELEPVVRKWKDVMFVITHFSLRYTDQDVRDFFNGLEDCPQNIVVWVDGLVEGDGKKK</sequence>
<dbReference type="PANTHER" id="PTHR46504">
    <property type="entry name" value="TRNASE Z TRZ1"/>
    <property type="match status" value="1"/>
</dbReference>
<dbReference type="InterPro" id="IPR036866">
    <property type="entry name" value="RibonucZ/Hydroxyglut_hydro"/>
</dbReference>
<evidence type="ECO:0000256" key="1">
    <source>
        <dbReference type="SAM" id="MobiDB-lite"/>
    </source>
</evidence>
<dbReference type="Proteomes" id="UP000275385">
    <property type="component" value="Unassembled WGS sequence"/>
</dbReference>
<dbReference type="STRING" id="177199.A0A420XX82"/>
<dbReference type="AlphaFoldDB" id="A0A420XX82"/>